<keyword evidence="4" id="KW-0561">Oxygen transport</keyword>
<organism evidence="6 7">
    <name type="scientific">Hydra vulgaris</name>
    <name type="common">Hydra</name>
    <name type="synonym">Hydra attenuata</name>
    <dbReference type="NCBI Taxonomy" id="6087"/>
    <lineage>
        <taxon>Eukaryota</taxon>
        <taxon>Metazoa</taxon>
        <taxon>Cnidaria</taxon>
        <taxon>Hydrozoa</taxon>
        <taxon>Hydroidolina</taxon>
        <taxon>Anthoathecata</taxon>
        <taxon>Aplanulata</taxon>
        <taxon>Hydridae</taxon>
        <taxon>Hydra</taxon>
    </lineage>
</organism>
<proteinExistence type="inferred from homology"/>
<dbReference type="PANTHER" id="PTHR46458:SF2">
    <property type="entry name" value="X GLOBIN"/>
    <property type="match status" value="1"/>
</dbReference>
<evidence type="ECO:0000256" key="2">
    <source>
        <dbReference type="ARBA" id="ARBA00022723"/>
    </source>
</evidence>
<dbReference type="RefSeq" id="XP_065665070.1">
    <property type="nucleotide sequence ID" value="XM_065808998.1"/>
</dbReference>
<evidence type="ECO:0000256" key="1">
    <source>
        <dbReference type="ARBA" id="ARBA00022617"/>
    </source>
</evidence>
<evidence type="ECO:0000313" key="6">
    <source>
        <dbReference type="Proteomes" id="UP001652625"/>
    </source>
</evidence>
<name>A0ABM4CT25_HYDVU</name>
<keyword evidence="2" id="KW-0479">Metal-binding</keyword>
<evidence type="ECO:0000313" key="7">
    <source>
        <dbReference type="RefSeq" id="XP_065665070.1"/>
    </source>
</evidence>
<dbReference type="Proteomes" id="UP001652625">
    <property type="component" value="Chromosome 11"/>
</dbReference>
<gene>
    <name evidence="7" type="primary">LOC101241484</name>
</gene>
<keyword evidence="4" id="KW-0813">Transport</keyword>
<dbReference type="Gene3D" id="1.10.490.10">
    <property type="entry name" value="Globins"/>
    <property type="match status" value="1"/>
</dbReference>
<dbReference type="InterPro" id="IPR000971">
    <property type="entry name" value="Globin"/>
</dbReference>
<sequence length="259" mass="30320">MTQRFVIKGFNIFKIYSIICFSEIKHVETFEFERRRVRRIMGNYYCTDKKELIKLFNKSCSARNRYTPIDLDNSINGFKLPLSEREIEALKDSWEKVRTKWVDICGIAFSRWFTTYPELRQIFKSFSQYPTLEEALASKELGFHAKKLQSVVDAVICKVDKRKELMEILLTVGRSHFSLGAQHTHCTALATCLQFGLCETFKDLDLLTESAWDSLFQFIMDILKYGIRLEEHELKPKSLTEKENTCKNLDESKESSSQT</sequence>
<dbReference type="InterPro" id="IPR050532">
    <property type="entry name" value="Globin-like_OT"/>
</dbReference>
<dbReference type="PROSITE" id="PS01033">
    <property type="entry name" value="GLOBIN"/>
    <property type="match status" value="1"/>
</dbReference>
<dbReference type="InterPro" id="IPR009050">
    <property type="entry name" value="Globin-like_sf"/>
</dbReference>
<evidence type="ECO:0000256" key="4">
    <source>
        <dbReference type="RuleBase" id="RU000356"/>
    </source>
</evidence>
<dbReference type="InterPro" id="IPR012292">
    <property type="entry name" value="Globin/Proto"/>
</dbReference>
<reference evidence="7" key="1">
    <citation type="submission" date="2025-08" db="UniProtKB">
        <authorList>
            <consortium name="RefSeq"/>
        </authorList>
    </citation>
    <scope>IDENTIFICATION</scope>
</reference>
<keyword evidence="1 4" id="KW-0349">Heme</keyword>
<keyword evidence="3" id="KW-0408">Iron</keyword>
<comment type="similarity">
    <text evidence="4">Belongs to the globin family.</text>
</comment>
<dbReference type="PANTHER" id="PTHR46458">
    <property type="entry name" value="BLR2807 PROTEIN"/>
    <property type="match status" value="1"/>
</dbReference>
<dbReference type="Pfam" id="PF00042">
    <property type="entry name" value="Globin"/>
    <property type="match status" value="1"/>
</dbReference>
<dbReference type="SUPFAM" id="SSF46458">
    <property type="entry name" value="Globin-like"/>
    <property type="match status" value="1"/>
</dbReference>
<protein>
    <submittedName>
        <fullName evidence="7">Neuroglobin isoform X2</fullName>
    </submittedName>
</protein>
<evidence type="ECO:0000256" key="3">
    <source>
        <dbReference type="ARBA" id="ARBA00023004"/>
    </source>
</evidence>
<feature type="domain" description="Globin" evidence="5">
    <location>
        <begin position="81"/>
        <end position="228"/>
    </location>
</feature>
<keyword evidence="6" id="KW-1185">Reference proteome</keyword>
<dbReference type="GeneID" id="101241484"/>
<evidence type="ECO:0000259" key="5">
    <source>
        <dbReference type="PROSITE" id="PS01033"/>
    </source>
</evidence>
<accession>A0ABM4CT25</accession>